<feature type="compositionally biased region" description="Basic and acidic residues" evidence="2">
    <location>
        <begin position="209"/>
        <end position="233"/>
    </location>
</feature>
<proteinExistence type="predicted"/>
<feature type="coiled-coil region" evidence="1">
    <location>
        <begin position="649"/>
        <end position="676"/>
    </location>
</feature>
<gene>
    <name evidence="3" type="ORF">TTAC_LOCUS6678</name>
</gene>
<feature type="coiled-coil region" evidence="1">
    <location>
        <begin position="537"/>
        <end position="585"/>
    </location>
</feature>
<dbReference type="WBParaSite" id="TTAC_0000669301-mRNA-1">
    <property type="protein sequence ID" value="TTAC_0000669301-mRNA-1"/>
    <property type="gene ID" value="TTAC_0000669301"/>
</dbReference>
<dbReference type="EMBL" id="UYWX01020315">
    <property type="protein sequence ID" value="VDM30924.1"/>
    <property type="molecule type" value="Genomic_DNA"/>
</dbReference>
<dbReference type="OrthoDB" id="6351660at2759"/>
<evidence type="ECO:0000313" key="3">
    <source>
        <dbReference type="EMBL" id="VDM30924.1"/>
    </source>
</evidence>
<organism evidence="5">
    <name type="scientific">Hydatigena taeniaeformis</name>
    <name type="common">Feline tapeworm</name>
    <name type="synonym">Taenia taeniaeformis</name>
    <dbReference type="NCBI Taxonomy" id="6205"/>
    <lineage>
        <taxon>Eukaryota</taxon>
        <taxon>Metazoa</taxon>
        <taxon>Spiralia</taxon>
        <taxon>Lophotrochozoa</taxon>
        <taxon>Platyhelminthes</taxon>
        <taxon>Cestoda</taxon>
        <taxon>Eucestoda</taxon>
        <taxon>Cyclophyllidea</taxon>
        <taxon>Taeniidae</taxon>
        <taxon>Hydatigera</taxon>
    </lineage>
</organism>
<dbReference type="Proteomes" id="UP000274429">
    <property type="component" value="Unassembled WGS sequence"/>
</dbReference>
<evidence type="ECO:0000256" key="1">
    <source>
        <dbReference type="SAM" id="Coils"/>
    </source>
</evidence>
<name>A0A158RE62_HYDTA</name>
<feature type="region of interest" description="Disordered" evidence="2">
    <location>
        <begin position="209"/>
        <end position="238"/>
    </location>
</feature>
<reference evidence="5" key="1">
    <citation type="submission" date="2016-04" db="UniProtKB">
        <authorList>
            <consortium name="WormBaseParasite"/>
        </authorList>
    </citation>
    <scope>IDENTIFICATION</scope>
</reference>
<keyword evidence="4" id="KW-1185">Reference proteome</keyword>
<feature type="coiled-coil region" evidence="1">
    <location>
        <begin position="294"/>
        <end position="389"/>
    </location>
</feature>
<dbReference type="Gene3D" id="1.10.287.1490">
    <property type="match status" value="1"/>
</dbReference>
<protein>
    <submittedName>
        <fullName evidence="5">Centrosomal protein of 162 kDa</fullName>
    </submittedName>
</protein>
<dbReference type="AlphaFoldDB" id="A0A158RE62"/>
<evidence type="ECO:0000256" key="2">
    <source>
        <dbReference type="SAM" id="MobiDB-lite"/>
    </source>
</evidence>
<sequence>MKSTVTFENYVENITHILQTHFCFQVQSPAPSASSQRDIKRLESLIHQLATHIAEEDKKYMDFEKQGLDNEQKLRTSLGCPKSELADCVSLIEHENLLVQVIALKKDRDDLYERLKYLENKRTTSQNDLIERTSSIAKLVERYGIGGKVDDRFFRCQPFVVERRASEYKPLLQPSVKKEEVNHLECHERQTAYMEAASMHLNEVLKQKEVASKDSVDGNPTKLKERSSPHRVPEVPSPALRNDAETLCRSTDLEANLFDQVEAHSSKQETTPEEITRLRAESIQDEKAVMMACVRDLKADLQNRDEQIQKLVSTFKAIKDQANGAREECTELQKELEKKRLEVKKVQKEVDKLKRAQSTSRKPANEIEVRELSRKVTSLTSQLEKKNEIHQRLNSRISKAMSANSKLLAEIQAKKVSTVDKGFVNQLMERIRKLEAENAKLKSSTAAQKPTSADDNYVTEANGEVHQLSEKDTKRLLKQLNLAQRERDAARKQLFKADANLERTEKHNRLLLNRLRLQPGHDEYVRRAKSIPISLAASAKELALGQLQDELNSARENNAKLKVRNSKLEASLIQLEQQLQTLKMTRPYSPSFDKVDFGAKGKRQASTTGKTAAELEVMLLKVKSILDRSLADNARLKHLLTRATNEPSIQDLKAENRRLQERLKQAEDATDAALEEQRIENDRSIAHLTLEYDKLRAQLLKVSFS</sequence>
<keyword evidence="1" id="KW-0175">Coiled coil</keyword>
<accession>A0A158RE62</accession>
<reference evidence="3 4" key="2">
    <citation type="submission" date="2018-11" db="EMBL/GenBank/DDBJ databases">
        <authorList>
            <consortium name="Pathogen Informatics"/>
        </authorList>
    </citation>
    <scope>NUCLEOTIDE SEQUENCE [LARGE SCALE GENOMIC DNA]</scope>
</reference>
<evidence type="ECO:0000313" key="5">
    <source>
        <dbReference type="WBParaSite" id="TTAC_0000669301-mRNA-1"/>
    </source>
</evidence>
<evidence type="ECO:0000313" key="4">
    <source>
        <dbReference type="Proteomes" id="UP000274429"/>
    </source>
</evidence>
<feature type="coiled-coil region" evidence="1">
    <location>
        <begin position="473"/>
        <end position="500"/>
    </location>
</feature>